<evidence type="ECO:0000256" key="4">
    <source>
        <dbReference type="ARBA" id="ARBA00022989"/>
    </source>
</evidence>
<keyword evidence="4" id="KW-1133">Transmembrane helix</keyword>
<dbReference type="Proteomes" id="UP000008141">
    <property type="component" value="Unassembled WGS sequence"/>
</dbReference>
<dbReference type="OMA" id="RLGICIE"/>
<organism evidence="7">
    <name type="scientific">Chlorella variabilis</name>
    <name type="common">Green alga</name>
    <dbReference type="NCBI Taxonomy" id="554065"/>
    <lineage>
        <taxon>Eukaryota</taxon>
        <taxon>Viridiplantae</taxon>
        <taxon>Chlorophyta</taxon>
        <taxon>core chlorophytes</taxon>
        <taxon>Trebouxiophyceae</taxon>
        <taxon>Chlorellales</taxon>
        <taxon>Chlorellaceae</taxon>
        <taxon>Chlorella clade</taxon>
        <taxon>Chlorella</taxon>
    </lineage>
</organism>
<dbReference type="KEGG" id="cvr:CHLNCDRAFT_14864"/>
<dbReference type="PANTHER" id="PTHR48041">
    <property type="entry name" value="ABC TRANSPORTER G FAMILY MEMBER 28"/>
    <property type="match status" value="1"/>
</dbReference>
<evidence type="ECO:0000256" key="2">
    <source>
        <dbReference type="ARBA" id="ARBA00022448"/>
    </source>
</evidence>
<evidence type="ECO:0000313" key="6">
    <source>
        <dbReference type="EMBL" id="EFN51554.1"/>
    </source>
</evidence>
<accession>E1ZRE5</accession>
<proteinExistence type="predicted"/>
<keyword evidence="5" id="KW-0472">Membrane</keyword>
<dbReference type="GO" id="GO:0016020">
    <property type="term" value="C:membrane"/>
    <property type="evidence" value="ECO:0007669"/>
    <property type="project" value="UniProtKB-SubCell"/>
</dbReference>
<evidence type="ECO:0000313" key="7">
    <source>
        <dbReference type="Proteomes" id="UP000008141"/>
    </source>
</evidence>
<dbReference type="SUPFAM" id="SSF52540">
    <property type="entry name" value="P-loop containing nucleoside triphosphate hydrolases"/>
    <property type="match status" value="1"/>
</dbReference>
<dbReference type="EMBL" id="GL433862">
    <property type="protein sequence ID" value="EFN51554.1"/>
    <property type="molecule type" value="Genomic_DNA"/>
</dbReference>
<dbReference type="InterPro" id="IPR050352">
    <property type="entry name" value="ABCG_transporters"/>
</dbReference>
<evidence type="ECO:0008006" key="8">
    <source>
        <dbReference type="Google" id="ProtNLM"/>
    </source>
</evidence>
<keyword evidence="3" id="KW-0812">Transmembrane</keyword>
<dbReference type="InterPro" id="IPR027417">
    <property type="entry name" value="P-loop_NTPase"/>
</dbReference>
<keyword evidence="2" id="KW-0813">Transport</keyword>
<dbReference type="PANTHER" id="PTHR48041:SF91">
    <property type="entry name" value="ABC TRANSPORTER G FAMILY MEMBER 28"/>
    <property type="match status" value="1"/>
</dbReference>
<feature type="non-terminal residue" evidence="6">
    <location>
        <position position="99"/>
    </location>
</feature>
<evidence type="ECO:0000256" key="1">
    <source>
        <dbReference type="ARBA" id="ARBA00004141"/>
    </source>
</evidence>
<dbReference type="eggNOG" id="KOG0061">
    <property type="taxonomic scope" value="Eukaryota"/>
</dbReference>
<dbReference type="Gene3D" id="3.40.50.300">
    <property type="entry name" value="P-loop containing nucleotide triphosphate hydrolases"/>
    <property type="match status" value="1"/>
</dbReference>
<dbReference type="AlphaFoldDB" id="E1ZRE5"/>
<dbReference type="GeneID" id="17351076"/>
<evidence type="ECO:0000256" key="5">
    <source>
        <dbReference type="ARBA" id="ARBA00023136"/>
    </source>
</evidence>
<dbReference type="RefSeq" id="XP_005843656.1">
    <property type="nucleotide sequence ID" value="XM_005843594.1"/>
</dbReference>
<feature type="non-terminal residue" evidence="6">
    <location>
        <position position="1"/>
    </location>
</feature>
<name>E1ZRE5_CHLVA</name>
<comment type="subcellular location">
    <subcellularLocation>
        <location evidence="1">Membrane</location>
        <topology evidence="1">Multi-pass membrane protein</topology>
    </subcellularLocation>
</comment>
<protein>
    <recommendedName>
        <fullName evidence="8">ABC transporter domain-containing protein</fullName>
    </recommendedName>
</protein>
<reference evidence="6 7" key="1">
    <citation type="journal article" date="2010" name="Plant Cell">
        <title>The Chlorella variabilis NC64A genome reveals adaptation to photosymbiosis, coevolution with viruses, and cryptic sex.</title>
        <authorList>
            <person name="Blanc G."/>
            <person name="Duncan G."/>
            <person name="Agarkova I."/>
            <person name="Borodovsky M."/>
            <person name="Gurnon J."/>
            <person name="Kuo A."/>
            <person name="Lindquist E."/>
            <person name="Lucas S."/>
            <person name="Pangilinan J."/>
            <person name="Polle J."/>
            <person name="Salamov A."/>
            <person name="Terry A."/>
            <person name="Yamada T."/>
            <person name="Dunigan D.D."/>
            <person name="Grigoriev I.V."/>
            <person name="Claverie J.M."/>
            <person name="Van Etten J.L."/>
        </authorList>
    </citation>
    <scope>NUCLEOTIDE SEQUENCE [LARGE SCALE GENOMIC DNA]</scope>
    <source>
        <strain evidence="6 7">NC64A</strain>
    </source>
</reference>
<gene>
    <name evidence="6" type="ORF">CHLNCDRAFT_14864</name>
</gene>
<dbReference type="InParanoid" id="E1ZRE5"/>
<sequence length="99" mass="10441">LEDCQHTAIGGALVRGISGGEAKRTNVGVSMINRPAVLLCDEPTSGLDSWNAHSVVSALRELALDGIAVCGTVHSTSPDTFALFDRMLVLQKGRVVYFG</sequence>
<evidence type="ECO:0000256" key="3">
    <source>
        <dbReference type="ARBA" id="ARBA00022692"/>
    </source>
</evidence>
<dbReference type="OrthoDB" id="66620at2759"/>
<dbReference type="GO" id="GO:0042626">
    <property type="term" value="F:ATPase-coupled transmembrane transporter activity"/>
    <property type="evidence" value="ECO:0007669"/>
    <property type="project" value="TreeGrafter"/>
</dbReference>
<keyword evidence="7" id="KW-1185">Reference proteome</keyword>